<reference evidence="2" key="1">
    <citation type="journal article" date="2015" name="Nature">
        <title>Complex archaea that bridge the gap between prokaryotes and eukaryotes.</title>
        <authorList>
            <person name="Spang A."/>
            <person name="Saw J.H."/>
            <person name="Jorgensen S.L."/>
            <person name="Zaremba-Niedzwiedzka K."/>
            <person name="Martijn J."/>
            <person name="Lind A.E."/>
            <person name="van Eijk R."/>
            <person name="Schleper C."/>
            <person name="Guy L."/>
            <person name="Ettema T.J."/>
        </authorList>
    </citation>
    <scope>NUCLEOTIDE SEQUENCE</scope>
</reference>
<evidence type="ECO:0000256" key="1">
    <source>
        <dbReference type="SAM" id="Phobius"/>
    </source>
</evidence>
<comment type="caution">
    <text evidence="2">The sequence shown here is derived from an EMBL/GenBank/DDBJ whole genome shotgun (WGS) entry which is preliminary data.</text>
</comment>
<keyword evidence="1" id="KW-0472">Membrane</keyword>
<feature type="transmembrane region" description="Helical" evidence="1">
    <location>
        <begin position="12"/>
        <end position="30"/>
    </location>
</feature>
<keyword evidence="1" id="KW-1133">Transmembrane helix</keyword>
<organism evidence="2">
    <name type="scientific">marine sediment metagenome</name>
    <dbReference type="NCBI Taxonomy" id="412755"/>
    <lineage>
        <taxon>unclassified sequences</taxon>
        <taxon>metagenomes</taxon>
        <taxon>ecological metagenomes</taxon>
    </lineage>
</organism>
<gene>
    <name evidence="2" type="ORF">LCGC14_0348870</name>
</gene>
<keyword evidence="1" id="KW-0812">Transmembrane</keyword>
<sequence>MMTILEYIKPELVIGAVLILAFFICLGNYATRVDEKRKHKDKHSDRTA</sequence>
<proteinExistence type="predicted"/>
<dbReference type="AlphaFoldDB" id="A0A0F9TBF3"/>
<accession>A0A0F9TBF3</accession>
<name>A0A0F9TBF3_9ZZZZ</name>
<dbReference type="EMBL" id="LAZR01000260">
    <property type="protein sequence ID" value="KKN78595.1"/>
    <property type="molecule type" value="Genomic_DNA"/>
</dbReference>
<evidence type="ECO:0000313" key="2">
    <source>
        <dbReference type="EMBL" id="KKN78595.1"/>
    </source>
</evidence>
<protein>
    <submittedName>
        <fullName evidence="2">Uncharacterized protein</fullName>
    </submittedName>
</protein>